<feature type="compositionally biased region" description="Basic and acidic residues" evidence="1">
    <location>
        <begin position="57"/>
        <end position="82"/>
    </location>
</feature>
<feature type="region of interest" description="Disordered" evidence="1">
    <location>
        <begin position="16"/>
        <end position="82"/>
    </location>
</feature>
<name>A0A5N6KH83_MONLA</name>
<dbReference type="EMBL" id="VIGI01000003">
    <property type="protein sequence ID" value="KAB8302589.1"/>
    <property type="molecule type" value="Genomic_DNA"/>
</dbReference>
<evidence type="ECO:0000256" key="1">
    <source>
        <dbReference type="SAM" id="MobiDB-lite"/>
    </source>
</evidence>
<dbReference type="AlphaFoldDB" id="A0A5N6KH83"/>
<evidence type="ECO:0000313" key="3">
    <source>
        <dbReference type="Proteomes" id="UP000326757"/>
    </source>
</evidence>
<sequence>MPRTFEVAQVGTVETWEREREMDKVENERQRVLRSSPSPGNQHRFHSDIPTTGPHELATHQDQESTRERTQDRYDDPEIDRTLADQELSSLSLYSMLIYRNGMIFKGVSLILLYQVVIS</sequence>
<comment type="caution">
    <text evidence="2">The sequence shown here is derived from an EMBL/GenBank/DDBJ whole genome shotgun (WGS) entry which is preliminary data.</text>
</comment>
<organism evidence="2 3">
    <name type="scientific">Monilinia laxa</name>
    <name type="common">Brown rot fungus</name>
    <name type="synonym">Sclerotinia laxa</name>
    <dbReference type="NCBI Taxonomy" id="61186"/>
    <lineage>
        <taxon>Eukaryota</taxon>
        <taxon>Fungi</taxon>
        <taxon>Dikarya</taxon>
        <taxon>Ascomycota</taxon>
        <taxon>Pezizomycotina</taxon>
        <taxon>Leotiomycetes</taxon>
        <taxon>Helotiales</taxon>
        <taxon>Sclerotiniaceae</taxon>
        <taxon>Monilinia</taxon>
    </lineage>
</organism>
<protein>
    <submittedName>
        <fullName evidence="2">Uncharacterized protein</fullName>
    </submittedName>
</protein>
<keyword evidence="3" id="KW-1185">Reference proteome</keyword>
<feature type="compositionally biased region" description="Basic and acidic residues" evidence="1">
    <location>
        <begin position="16"/>
        <end position="31"/>
    </location>
</feature>
<accession>A0A5N6KH83</accession>
<reference evidence="2 3" key="1">
    <citation type="submission" date="2019-06" db="EMBL/GenBank/DDBJ databases">
        <title>Genome Sequence of the Brown Rot Fungal Pathogen Monilinia laxa.</title>
        <authorList>
            <person name="De Miccolis Angelini R.M."/>
            <person name="Landi L."/>
            <person name="Abate D."/>
            <person name="Pollastro S."/>
            <person name="Romanazzi G."/>
            <person name="Faretra F."/>
        </authorList>
    </citation>
    <scope>NUCLEOTIDE SEQUENCE [LARGE SCALE GENOMIC DNA]</scope>
    <source>
        <strain evidence="2 3">Mlax316</strain>
    </source>
</reference>
<proteinExistence type="predicted"/>
<gene>
    <name evidence="2" type="ORF">EYC80_005967</name>
</gene>
<dbReference type="Proteomes" id="UP000326757">
    <property type="component" value="Unassembled WGS sequence"/>
</dbReference>
<evidence type="ECO:0000313" key="2">
    <source>
        <dbReference type="EMBL" id="KAB8302589.1"/>
    </source>
</evidence>